<evidence type="ECO:0000313" key="4">
    <source>
        <dbReference type="EMBL" id="SEQ68529.1"/>
    </source>
</evidence>
<keyword evidence="5" id="KW-1185">Reference proteome</keyword>
<evidence type="ECO:0000256" key="1">
    <source>
        <dbReference type="ARBA" id="ARBA00022679"/>
    </source>
</evidence>
<sequence length="242" mass="27899">MYNLIMKKHPKLSSLIDKACFDYNLIEKGDRILIGASGGKDSTALIKYFANRAKRPECGFEYKALFIKSDFAPEFPEGIMAKFREWGVPFEKLNVNVLERVKPGQKMSCWWCSTQRRSELLSYALDNGYNKIALGHHMDDILETLLMNMLNKGELAAMPPRLKYDKFPVSVVRPLCYVSEERLIEQAKEEGYAGYTCTCNYQDNSDRKEARRKLEELTEGSQAKKERLFASLRNIQPLYLPV</sequence>
<dbReference type="Pfam" id="PF01171">
    <property type="entry name" value="ATP_bind_3"/>
    <property type="match status" value="1"/>
</dbReference>
<keyword evidence="2" id="KW-0067">ATP-binding</keyword>
<dbReference type="CDD" id="cd24138">
    <property type="entry name" value="TtcA-like"/>
    <property type="match status" value="1"/>
</dbReference>
<feature type="binding site" evidence="2">
    <location>
        <position position="67"/>
    </location>
    <ligand>
        <name>ATP</name>
        <dbReference type="ChEBI" id="CHEBI:30616"/>
    </ligand>
</feature>
<evidence type="ECO:0000259" key="3">
    <source>
        <dbReference type="Pfam" id="PF01171"/>
    </source>
</evidence>
<dbReference type="GO" id="GO:0008033">
    <property type="term" value="P:tRNA processing"/>
    <property type="evidence" value="ECO:0007669"/>
    <property type="project" value="InterPro"/>
</dbReference>
<dbReference type="InterPro" id="IPR014729">
    <property type="entry name" value="Rossmann-like_a/b/a_fold"/>
</dbReference>
<dbReference type="PANTHER" id="PTHR43686">
    <property type="entry name" value="SULFURTRANSFERASE-RELATED"/>
    <property type="match status" value="1"/>
</dbReference>
<dbReference type="PANTHER" id="PTHR43686:SF1">
    <property type="entry name" value="AMINOTRAN_5 DOMAIN-CONTAINING PROTEIN"/>
    <property type="match status" value="1"/>
</dbReference>
<feature type="binding site" evidence="2">
    <location>
        <position position="135"/>
    </location>
    <ligand>
        <name>ATP</name>
        <dbReference type="ChEBI" id="CHEBI:30616"/>
    </ligand>
</feature>
<protein>
    <submittedName>
        <fullName evidence="4">tRNA(Ile)-lysidine synthase TilS/MesJ</fullName>
    </submittedName>
</protein>
<dbReference type="Gene3D" id="3.40.50.620">
    <property type="entry name" value="HUPs"/>
    <property type="match status" value="1"/>
</dbReference>
<reference evidence="4 5" key="1">
    <citation type="submission" date="2016-10" db="EMBL/GenBank/DDBJ databases">
        <authorList>
            <person name="de Groot N.N."/>
        </authorList>
    </citation>
    <scope>NUCLEOTIDE SEQUENCE [LARGE SCALE GENOMIC DNA]</scope>
    <source>
        <strain evidence="4 5">B25</strain>
    </source>
</reference>
<dbReference type="InterPro" id="IPR011063">
    <property type="entry name" value="TilS/TtcA_N"/>
</dbReference>
<gene>
    <name evidence="4" type="ORF">SAMN04487977_10880</name>
</gene>
<dbReference type="GO" id="GO:0005524">
    <property type="term" value="F:ATP binding"/>
    <property type="evidence" value="ECO:0007669"/>
    <property type="project" value="UniProtKB-KW"/>
</dbReference>
<dbReference type="AlphaFoldDB" id="A0A1H9I1Q0"/>
<evidence type="ECO:0000313" key="5">
    <source>
        <dbReference type="Proteomes" id="UP000182360"/>
    </source>
</evidence>
<evidence type="ECO:0000256" key="2">
    <source>
        <dbReference type="PIRSR" id="PIRSR004976-51"/>
    </source>
</evidence>
<dbReference type="Proteomes" id="UP000182360">
    <property type="component" value="Unassembled WGS sequence"/>
</dbReference>
<feature type="binding site" evidence="2">
    <location>
        <begin position="35"/>
        <end position="37"/>
    </location>
    <ligand>
        <name>ATP</name>
        <dbReference type="ChEBI" id="CHEBI:30616"/>
    </ligand>
</feature>
<name>A0A1H9I1Q0_9SPIR</name>
<dbReference type="SUPFAM" id="SSF52402">
    <property type="entry name" value="Adenine nucleotide alpha hydrolases-like"/>
    <property type="match status" value="1"/>
</dbReference>
<dbReference type="PIRSF" id="PIRSF004976">
    <property type="entry name" value="ATPase_YdaO"/>
    <property type="match status" value="1"/>
</dbReference>
<keyword evidence="1" id="KW-0808">Transferase</keyword>
<proteinExistence type="predicted"/>
<dbReference type="EMBL" id="FOFU01000008">
    <property type="protein sequence ID" value="SEQ68529.1"/>
    <property type="molecule type" value="Genomic_DNA"/>
</dbReference>
<feature type="binding site" evidence="2">
    <location>
        <position position="140"/>
    </location>
    <ligand>
        <name>ATP</name>
        <dbReference type="ChEBI" id="CHEBI:30616"/>
    </ligand>
</feature>
<accession>A0A1H9I1Q0</accession>
<feature type="binding site" evidence="2">
    <location>
        <position position="41"/>
    </location>
    <ligand>
        <name>ATP</name>
        <dbReference type="ChEBI" id="CHEBI:30616"/>
    </ligand>
</feature>
<keyword evidence="2" id="KW-0547">Nucleotide-binding</keyword>
<organism evidence="4 5">
    <name type="scientific">Treponema bryantii</name>
    <dbReference type="NCBI Taxonomy" id="163"/>
    <lineage>
        <taxon>Bacteria</taxon>
        <taxon>Pseudomonadati</taxon>
        <taxon>Spirochaetota</taxon>
        <taxon>Spirochaetia</taxon>
        <taxon>Spirochaetales</taxon>
        <taxon>Treponemataceae</taxon>
        <taxon>Treponema</taxon>
    </lineage>
</organism>
<dbReference type="STRING" id="163.SAMN04487775_10329"/>
<dbReference type="GO" id="GO:0016740">
    <property type="term" value="F:transferase activity"/>
    <property type="evidence" value="ECO:0007669"/>
    <property type="project" value="UniProtKB-KW"/>
</dbReference>
<feature type="domain" description="tRNA(Ile)-lysidine/2-thiocytidine synthase N-terminal" evidence="3">
    <location>
        <begin position="32"/>
        <end position="212"/>
    </location>
</feature>
<dbReference type="InterPro" id="IPR035107">
    <property type="entry name" value="tRNA_thiolation_TtcA_Ctu1"/>
</dbReference>